<dbReference type="Gene3D" id="3.30.530.20">
    <property type="match status" value="1"/>
</dbReference>
<evidence type="ECO:0000313" key="4">
    <source>
        <dbReference type="Proteomes" id="UP001448614"/>
    </source>
</evidence>
<feature type="region of interest" description="Disordered" evidence="1">
    <location>
        <begin position="155"/>
        <end position="209"/>
    </location>
</feature>
<feature type="domain" description="Coenzyme Q-binding protein COQ10 START" evidence="2">
    <location>
        <begin position="22"/>
        <end position="126"/>
    </location>
</feature>
<comment type="caution">
    <text evidence="3">The sequence shown here is derived from an EMBL/GenBank/DDBJ whole genome shotgun (WGS) entry which is preliminary data.</text>
</comment>
<dbReference type="CDD" id="cd07817">
    <property type="entry name" value="SRPBCC_8"/>
    <property type="match status" value="1"/>
</dbReference>
<dbReference type="InterPro" id="IPR005031">
    <property type="entry name" value="COQ10_START"/>
</dbReference>
<dbReference type="EMBL" id="JBBMFV010000004">
    <property type="protein sequence ID" value="MEO3941738.1"/>
    <property type="molecule type" value="Genomic_DNA"/>
</dbReference>
<dbReference type="InterPro" id="IPR047137">
    <property type="entry name" value="ORF3"/>
</dbReference>
<dbReference type="Pfam" id="PF03364">
    <property type="entry name" value="Polyketide_cyc"/>
    <property type="match status" value="1"/>
</dbReference>
<dbReference type="InterPro" id="IPR023393">
    <property type="entry name" value="START-like_dom_sf"/>
</dbReference>
<gene>
    <name evidence="3" type="ORF">V3C41_11725</name>
</gene>
<keyword evidence="4" id="KW-1185">Reference proteome</keyword>
<organism evidence="3 4">
    <name type="scientific">Paenarthrobacter nicotinovorans</name>
    <name type="common">Arthrobacter nicotinovorans</name>
    <dbReference type="NCBI Taxonomy" id="29320"/>
    <lineage>
        <taxon>Bacteria</taxon>
        <taxon>Bacillati</taxon>
        <taxon>Actinomycetota</taxon>
        <taxon>Actinomycetes</taxon>
        <taxon>Micrococcales</taxon>
        <taxon>Micrococcaceae</taxon>
        <taxon>Paenarthrobacter</taxon>
    </lineage>
</organism>
<dbReference type="PANTHER" id="PTHR33824:SF7">
    <property type="entry name" value="POLYKETIDE CYCLASE_DEHYDRASE AND LIPID TRANSPORT SUPERFAMILY PROTEIN"/>
    <property type="match status" value="1"/>
</dbReference>
<proteinExistence type="predicted"/>
<feature type="compositionally biased region" description="Pro residues" evidence="1">
    <location>
        <begin position="199"/>
        <end position="209"/>
    </location>
</feature>
<sequence>MSTRDWIEGAKTMATVNKSIEVDVPVSVAYNQWTQFETFPQFMNGVEAVEQIDETGLHFSTNVGGVKREYNAQIIEQVPDSLVSWASVDGPRNGGTVSFEPLDAGRTRVNVEIVWEPEGLAEKAGSALGADSLRVGADLDKFKKFIEAQGHETGAWRGTVSGGDVDDTGETFGSGGAVTAEFPPVDPDLAAPSAGEGPVEPPQPRAPGL</sequence>
<evidence type="ECO:0000256" key="1">
    <source>
        <dbReference type="SAM" id="MobiDB-lite"/>
    </source>
</evidence>
<dbReference type="RefSeq" id="WP_223943730.1">
    <property type="nucleotide sequence ID" value="NZ_JBBMFV010000004.1"/>
</dbReference>
<reference evidence="3 4" key="1">
    <citation type="journal article" date="2024" name="Appl. Microbiol. Biotechnol.">
        <title>Biosynthetic gene clusters with biotechnological applications in novel Antarctic isolates from Actinomycetota.</title>
        <authorList>
            <person name="Bruna P."/>
            <person name="Nunez-Montero K."/>
            <person name="Contreras M.J."/>
            <person name="Leal K."/>
            <person name="Garcia M."/>
            <person name="Abanto M."/>
            <person name="Barrientos L."/>
        </authorList>
    </citation>
    <scope>NUCLEOTIDE SEQUENCE [LARGE SCALE GENOMIC DNA]</scope>
    <source>
        <strain evidence="3 4">Se16.17</strain>
    </source>
</reference>
<accession>A0ABV0GT29</accession>
<dbReference type="SUPFAM" id="SSF55961">
    <property type="entry name" value="Bet v1-like"/>
    <property type="match status" value="1"/>
</dbReference>
<dbReference type="Proteomes" id="UP001448614">
    <property type="component" value="Unassembled WGS sequence"/>
</dbReference>
<evidence type="ECO:0000313" key="3">
    <source>
        <dbReference type="EMBL" id="MEO3941738.1"/>
    </source>
</evidence>
<protein>
    <submittedName>
        <fullName evidence="3">SRPBCC family protein</fullName>
    </submittedName>
</protein>
<name>A0ABV0GT29_PAENI</name>
<dbReference type="PANTHER" id="PTHR33824">
    <property type="entry name" value="POLYKETIDE CYCLASE/DEHYDRASE AND LIPID TRANSPORT SUPERFAMILY PROTEIN"/>
    <property type="match status" value="1"/>
</dbReference>
<evidence type="ECO:0000259" key="2">
    <source>
        <dbReference type="Pfam" id="PF03364"/>
    </source>
</evidence>